<sequence>MAGARGAAALERDDPRRYGVNALETLLEGLVDYAGLFPPAALPMDDAVRNYAAYRVGERRGMLARFVLPVARLDEFVRAASRIDRGGDIGPWPLSVLAGPIDASVVAAFNREHGARWVIDSIEAKATTVGEVNAVAAAYGGLIVYVEIPVDADPAELVHAIGAAHLRAKIRTGGVTPEAFPAPAAVLRFLAECVQRQVPFKATAGLHHPLRGEYPLTYAPDAERGTMYGFLNVFLAATLLHAGTEPASLVELLEERDPAAIVADAHGISWRGLHASAAQVAQARSRFAGSFGSCSFEEPVQDLAALRLLPPRL</sequence>
<dbReference type="Proteomes" id="UP001229955">
    <property type="component" value="Chromosome"/>
</dbReference>
<accession>A0AA49Q7Y6</accession>
<dbReference type="RefSeq" id="WP_367886166.1">
    <property type="nucleotide sequence ID" value="NZ_CP130612.1"/>
</dbReference>
<organism evidence="2 3">
    <name type="scientific">Pseudogemmatithrix spongiicola</name>
    <dbReference type="NCBI Taxonomy" id="3062599"/>
    <lineage>
        <taxon>Bacteria</taxon>
        <taxon>Pseudomonadati</taxon>
        <taxon>Gemmatimonadota</taxon>
        <taxon>Gemmatimonadia</taxon>
        <taxon>Gemmatimonadales</taxon>
        <taxon>Gemmatimonadaceae</taxon>
        <taxon>Pseudogemmatithrix</taxon>
    </lineage>
</organism>
<evidence type="ECO:0000313" key="1">
    <source>
        <dbReference type="EMBL" id="WKW13306.1"/>
    </source>
</evidence>
<gene>
    <name evidence="1" type="ORF">Strain138_002623</name>
    <name evidence="2" type="ORF">Strain318_002623</name>
</gene>
<dbReference type="EMBL" id="CP130613">
    <property type="protein sequence ID" value="WKW16213.1"/>
    <property type="molecule type" value="Genomic_DNA"/>
</dbReference>
<accession>A0AA49JWH2</accession>
<evidence type="ECO:0000313" key="3">
    <source>
        <dbReference type="Proteomes" id="UP001229955"/>
    </source>
</evidence>
<proteinExistence type="predicted"/>
<evidence type="ECO:0000313" key="2">
    <source>
        <dbReference type="EMBL" id="WKW16213.1"/>
    </source>
</evidence>
<keyword evidence="3" id="KW-1185">Reference proteome</keyword>
<name>A0AA49Q7Y6_9BACT</name>
<protein>
    <submittedName>
        <fullName evidence="2">Uncharacterized protein</fullName>
    </submittedName>
</protein>
<reference evidence="2" key="1">
    <citation type="submission" date="2023-07" db="EMBL/GenBank/DDBJ databases">
        <authorList>
            <person name="Haufschild T."/>
            <person name="Kallscheuer N."/>
            <person name="Hammer J."/>
            <person name="Kohn T."/>
            <person name="Kabuu M."/>
            <person name="Jogler M."/>
            <person name="Wohfarth N."/>
            <person name="Heuer A."/>
            <person name="Rohde M."/>
            <person name="van Teeseling M.C.F."/>
            <person name="Jogler C."/>
        </authorList>
    </citation>
    <scope>NUCLEOTIDE SEQUENCE</scope>
    <source>
        <strain evidence="1">Strain 138</strain>
        <strain evidence="2">Strain 318</strain>
    </source>
</reference>
<dbReference type="AlphaFoldDB" id="A0AA49Q7Y6"/>
<dbReference type="EMBL" id="CP130612">
    <property type="protein sequence ID" value="WKW13306.1"/>
    <property type="molecule type" value="Genomic_DNA"/>
</dbReference>
<dbReference type="KEGG" id="pspc:Strain318_002623"/>